<evidence type="ECO:0000259" key="3">
    <source>
        <dbReference type="PROSITE" id="PS51352"/>
    </source>
</evidence>
<dbReference type="Proteomes" id="UP000824755">
    <property type="component" value="Chromosome"/>
</dbReference>
<keyword evidence="5" id="KW-1185">Reference proteome</keyword>
<dbReference type="Pfam" id="PF02630">
    <property type="entry name" value="SCO1-SenC"/>
    <property type="match status" value="1"/>
</dbReference>
<comment type="similarity">
    <text evidence="1">Belongs to the SCO1/2 family.</text>
</comment>
<sequence length="214" mass="23462">MFNRSTLWILVVAFGLAGLVSGWLYFERPAAAPPKLTAVQLMDAPRALPAFELQRAGGQRFTPADLKGHWTLIFLGFTHCPDICPTTLATMKPVQAHWNQTYAADQRPRLVFVSVDPNRDTPEVAQRYASAFSADTLAATTDEAHLLEFTQSLSMVFMRNAPEDASKPDQYSVDHSAAMAVINPRGELAGFLKAPFDAAAIQRDFDVLAKAPTP</sequence>
<dbReference type="EMBL" id="CP080544">
    <property type="protein sequence ID" value="QYR52059.1"/>
    <property type="molecule type" value="Genomic_DNA"/>
</dbReference>
<dbReference type="InterPro" id="IPR003782">
    <property type="entry name" value="SCO1/SenC"/>
</dbReference>
<dbReference type="PROSITE" id="PS51352">
    <property type="entry name" value="THIOREDOXIN_2"/>
    <property type="match status" value="1"/>
</dbReference>
<name>A0ABX8WPW8_9GAMM</name>
<organism evidence="4 5">
    <name type="scientific">Lysobacter soyae</name>
    <dbReference type="NCBI Taxonomy" id="2764185"/>
    <lineage>
        <taxon>Bacteria</taxon>
        <taxon>Pseudomonadati</taxon>
        <taxon>Pseudomonadota</taxon>
        <taxon>Gammaproteobacteria</taxon>
        <taxon>Lysobacterales</taxon>
        <taxon>Lysobacteraceae</taxon>
        <taxon>Lysobacter</taxon>
    </lineage>
</organism>
<evidence type="ECO:0000313" key="4">
    <source>
        <dbReference type="EMBL" id="QYR52059.1"/>
    </source>
</evidence>
<evidence type="ECO:0000256" key="2">
    <source>
        <dbReference type="ARBA" id="ARBA00023008"/>
    </source>
</evidence>
<gene>
    <name evidence="4" type="ORF">H8L67_05390</name>
</gene>
<protein>
    <submittedName>
        <fullName evidence="4">SCO family protein</fullName>
    </submittedName>
</protein>
<dbReference type="PANTHER" id="PTHR12151">
    <property type="entry name" value="ELECTRON TRANSPORT PROTIN SCO1/SENC FAMILY MEMBER"/>
    <property type="match status" value="1"/>
</dbReference>
<reference evidence="4 5" key="1">
    <citation type="submission" date="2021-08" db="EMBL/GenBank/DDBJ databases">
        <title>Lysobacter sp. strain CJ11 Genome sequencing and assembly.</title>
        <authorList>
            <person name="Kim I."/>
        </authorList>
    </citation>
    <scope>NUCLEOTIDE SEQUENCE [LARGE SCALE GENOMIC DNA]</scope>
    <source>
        <strain evidence="4 5">CJ11</strain>
    </source>
</reference>
<keyword evidence="2" id="KW-0186">Copper</keyword>
<dbReference type="SUPFAM" id="SSF52833">
    <property type="entry name" value="Thioredoxin-like"/>
    <property type="match status" value="1"/>
</dbReference>
<dbReference type="CDD" id="cd02968">
    <property type="entry name" value="SCO"/>
    <property type="match status" value="1"/>
</dbReference>
<dbReference type="InterPro" id="IPR036249">
    <property type="entry name" value="Thioredoxin-like_sf"/>
</dbReference>
<evidence type="ECO:0000313" key="5">
    <source>
        <dbReference type="Proteomes" id="UP000824755"/>
    </source>
</evidence>
<feature type="domain" description="Thioredoxin" evidence="3">
    <location>
        <begin position="42"/>
        <end position="210"/>
    </location>
</feature>
<dbReference type="PANTHER" id="PTHR12151:SF25">
    <property type="entry name" value="LINALOOL DEHYDRATASE_ISOMERASE DOMAIN-CONTAINING PROTEIN"/>
    <property type="match status" value="1"/>
</dbReference>
<dbReference type="RefSeq" id="WP_220378847.1">
    <property type="nucleotide sequence ID" value="NZ_CP080544.1"/>
</dbReference>
<proteinExistence type="inferred from homology"/>
<dbReference type="InterPro" id="IPR013766">
    <property type="entry name" value="Thioredoxin_domain"/>
</dbReference>
<dbReference type="Gene3D" id="3.40.30.10">
    <property type="entry name" value="Glutaredoxin"/>
    <property type="match status" value="1"/>
</dbReference>
<accession>A0ABX8WPW8</accession>
<evidence type="ECO:0000256" key="1">
    <source>
        <dbReference type="ARBA" id="ARBA00010996"/>
    </source>
</evidence>